<accession>A0A3S0J9K7</accession>
<sequence>MKTTLLVLGSRALLLTGLLALPMFVVAQAPAFDQAQTCGQPLNASSQASPNGIVADTQGNTYVAGSFTGTVSFGATTLSTADADAFVAKRDASGTWLWAVRGGGPDTDACQALAMDTQGNAYVAGHFARGTRGTPATATFGNTVLTTAGEADAFVAKLDGNTGQWLWAQSAGGGNSFSGADDLATHLAYDGAGGLFVGGTFSGPVSRFGPTALYNTGIATSTNRRDLFIAHLNATTGAWDWAQSAGYGPGHDGILSLVSDGWSNAYLSAYSEGALTFGTSTLPYSRGSALAKVDAIGQWQWAQTLVGSYGAYSGINGPGVTEARALALDGSGHLYVAGFFTGATARLGATTLTNVSGSYTDIRPSPPITYQHPDAFIGRLNAGTGTWQWAQRTGGAGQETMYGLLIRGHRLYISGGFGPNDGSFGQATLTSTGQQDAVVAALDTAGTWLWNVQIGGTGSESIWPVSSDAAGRLHLIGASSGSNSISLPPLSLAAAPGSATYFLARMSGGALPSKSSDVGVAFQVYPNPARDQVTVQGLPPSSAVQVLDALGRRVAQGVMPRQGPLRLVLPAQLPAGLYVLQAQGQSQKLIIE</sequence>
<dbReference type="NCBIfam" id="TIGR04183">
    <property type="entry name" value="Por_Secre_tail"/>
    <property type="match status" value="1"/>
</dbReference>
<feature type="chain" id="PRO_5018708468" evidence="1">
    <location>
        <begin position="28"/>
        <end position="592"/>
    </location>
</feature>
<organism evidence="2 3">
    <name type="scientific">Hymenobacter gummosus</name>
    <dbReference type="NCBI Taxonomy" id="1776032"/>
    <lineage>
        <taxon>Bacteria</taxon>
        <taxon>Pseudomonadati</taxon>
        <taxon>Bacteroidota</taxon>
        <taxon>Cytophagia</taxon>
        <taxon>Cytophagales</taxon>
        <taxon>Hymenobacteraceae</taxon>
        <taxon>Hymenobacter</taxon>
    </lineage>
</organism>
<dbReference type="RefSeq" id="WP_126693711.1">
    <property type="nucleotide sequence ID" value="NZ_RXOF01000007.1"/>
</dbReference>
<dbReference type="PANTHER" id="PTHR35580:SF1">
    <property type="entry name" value="PHYTASE-LIKE DOMAIN-CONTAINING PROTEIN"/>
    <property type="match status" value="1"/>
</dbReference>
<feature type="signal peptide" evidence="1">
    <location>
        <begin position="1"/>
        <end position="27"/>
    </location>
</feature>
<name>A0A3S0J9K7_9BACT</name>
<evidence type="ECO:0000256" key="1">
    <source>
        <dbReference type="SAM" id="SignalP"/>
    </source>
</evidence>
<keyword evidence="1" id="KW-0732">Signal</keyword>
<evidence type="ECO:0000313" key="3">
    <source>
        <dbReference type="Proteomes" id="UP000282184"/>
    </source>
</evidence>
<dbReference type="PANTHER" id="PTHR35580">
    <property type="entry name" value="CELL SURFACE GLYCOPROTEIN (S-LAYER PROTEIN)-LIKE PROTEIN"/>
    <property type="match status" value="1"/>
</dbReference>
<dbReference type="OrthoDB" id="876891at2"/>
<gene>
    <name evidence="2" type="ORF">EJV47_13615</name>
</gene>
<dbReference type="InterPro" id="IPR052918">
    <property type="entry name" value="Motility_Chemotaxis_Reg"/>
</dbReference>
<protein>
    <submittedName>
        <fullName evidence="2">T9SS type A sorting domain-containing protein</fullName>
    </submittedName>
</protein>
<evidence type="ECO:0000313" key="2">
    <source>
        <dbReference type="EMBL" id="RTQ49180.1"/>
    </source>
</evidence>
<comment type="caution">
    <text evidence="2">The sequence shown here is derived from an EMBL/GenBank/DDBJ whole genome shotgun (WGS) entry which is preliminary data.</text>
</comment>
<dbReference type="Proteomes" id="UP000282184">
    <property type="component" value="Unassembled WGS sequence"/>
</dbReference>
<dbReference type="EMBL" id="RXOF01000007">
    <property type="protein sequence ID" value="RTQ49180.1"/>
    <property type="molecule type" value="Genomic_DNA"/>
</dbReference>
<reference evidence="2 3" key="1">
    <citation type="submission" date="2018-12" db="EMBL/GenBank/DDBJ databases">
        <title>Hymenobacter gummosus sp. nov., isolated from a spring.</title>
        <authorList>
            <person name="Nie L."/>
        </authorList>
    </citation>
    <scope>NUCLEOTIDE SEQUENCE [LARGE SCALE GENOMIC DNA]</scope>
    <source>
        <strain evidence="2 3">KCTC 52166</strain>
    </source>
</reference>
<dbReference type="InterPro" id="IPR026444">
    <property type="entry name" value="Secre_tail"/>
</dbReference>
<proteinExistence type="predicted"/>
<dbReference type="AlphaFoldDB" id="A0A3S0J9K7"/>
<keyword evidence="3" id="KW-1185">Reference proteome</keyword>